<dbReference type="Gene3D" id="2.60.450.10">
    <property type="entry name" value="Lipopolysaccharide (LPS) transport protein A like domain"/>
    <property type="match status" value="1"/>
</dbReference>
<proteinExistence type="predicted"/>
<dbReference type="EMBL" id="CP146069">
    <property type="protein sequence ID" value="WWR46704.1"/>
    <property type="molecule type" value="Genomic_DNA"/>
</dbReference>
<keyword evidence="3" id="KW-1185">Reference proteome</keyword>
<name>A0ABZ2HFB6_9RHOB</name>
<evidence type="ECO:0000256" key="1">
    <source>
        <dbReference type="SAM" id="SignalP"/>
    </source>
</evidence>
<dbReference type="NCBIfam" id="TIGR04409">
    <property type="entry name" value="LptC_YrbK"/>
    <property type="match status" value="1"/>
</dbReference>
<evidence type="ECO:0000313" key="3">
    <source>
        <dbReference type="Proteomes" id="UP001364156"/>
    </source>
</evidence>
<dbReference type="Pfam" id="PF06835">
    <property type="entry name" value="LptC"/>
    <property type="match status" value="1"/>
</dbReference>
<sequence>MKIILPLAALGLLSTLFLISQSVDPTKAIPVVELDLEQRAQDQGATNAAFAGVTRGGDEIMLDAVSARPSQEDAQIIDATDVSAELLLVSGAVIDVSSETAKMNQARNTATMAGNVRVVTTTGYDVTTNQLNADFNVLYAESPGPIAGEGPPGTLTAGRMTLNSNEETGTAHLVFTNGVKLIYTGHISKE</sequence>
<organism evidence="2 3">
    <name type="scientific">Roseovarius phycicola</name>
    <dbReference type="NCBI Taxonomy" id="3080976"/>
    <lineage>
        <taxon>Bacteria</taxon>
        <taxon>Pseudomonadati</taxon>
        <taxon>Pseudomonadota</taxon>
        <taxon>Alphaproteobacteria</taxon>
        <taxon>Rhodobacterales</taxon>
        <taxon>Roseobacteraceae</taxon>
        <taxon>Roseovarius</taxon>
    </lineage>
</organism>
<dbReference type="InterPro" id="IPR026265">
    <property type="entry name" value="LptC"/>
</dbReference>
<feature type="signal peptide" evidence="1">
    <location>
        <begin position="1"/>
        <end position="22"/>
    </location>
</feature>
<dbReference type="Proteomes" id="UP001364156">
    <property type="component" value="Chromosome"/>
</dbReference>
<accession>A0ABZ2HFB6</accession>
<protein>
    <submittedName>
        <fullName evidence="2">LPS export ABC transporter periplasmic protein LptC</fullName>
    </submittedName>
</protein>
<gene>
    <name evidence="2" type="primary">lptC</name>
    <name evidence="2" type="ORF">RZ517_00515</name>
</gene>
<keyword evidence="1" id="KW-0732">Signal</keyword>
<evidence type="ECO:0000313" key="2">
    <source>
        <dbReference type="EMBL" id="WWR46704.1"/>
    </source>
</evidence>
<dbReference type="InterPro" id="IPR010664">
    <property type="entry name" value="LipoPS_assembly_LptC-rel"/>
</dbReference>
<feature type="chain" id="PRO_5047196396" evidence="1">
    <location>
        <begin position="23"/>
        <end position="190"/>
    </location>
</feature>
<reference evidence="2 3" key="1">
    <citation type="submission" date="2023-10" db="EMBL/GenBank/DDBJ databases">
        <title>Roseovarius strain S88 nov., isolated from a marine algae.</title>
        <authorList>
            <person name="Lee M.W."/>
            <person name="Lee J.K."/>
            <person name="Kim J.M."/>
            <person name="Choi D.G."/>
            <person name="Baek J.H."/>
            <person name="Bayburt H."/>
            <person name="Jung J.J."/>
            <person name="Han D.M."/>
            <person name="Jeon C.O."/>
        </authorList>
    </citation>
    <scope>NUCLEOTIDE SEQUENCE [LARGE SCALE GENOMIC DNA]</scope>
    <source>
        <strain evidence="2 3">S88</strain>
    </source>
</reference>
<dbReference type="RefSeq" id="WP_338549549.1">
    <property type="nucleotide sequence ID" value="NZ_CP146069.1"/>
</dbReference>